<feature type="region of interest" description="Disordered" evidence="1">
    <location>
        <begin position="496"/>
        <end position="628"/>
    </location>
</feature>
<feature type="compositionally biased region" description="Basic and acidic residues" evidence="1">
    <location>
        <begin position="1069"/>
        <end position="1082"/>
    </location>
</feature>
<evidence type="ECO:0000313" key="3">
    <source>
        <dbReference type="Proteomes" id="UP000094527"/>
    </source>
</evidence>
<feature type="compositionally biased region" description="Polar residues" evidence="1">
    <location>
        <begin position="174"/>
        <end position="184"/>
    </location>
</feature>
<feature type="compositionally biased region" description="Polar residues" evidence="1">
    <location>
        <begin position="592"/>
        <end position="601"/>
    </location>
</feature>
<feature type="compositionally biased region" description="Low complexity" evidence="1">
    <location>
        <begin position="225"/>
        <end position="237"/>
    </location>
</feature>
<feature type="region of interest" description="Disordered" evidence="1">
    <location>
        <begin position="1069"/>
        <end position="1090"/>
    </location>
</feature>
<accession>A0A1D2ML66</accession>
<feature type="compositionally biased region" description="Low complexity" evidence="1">
    <location>
        <begin position="557"/>
        <end position="573"/>
    </location>
</feature>
<feature type="compositionally biased region" description="Basic and acidic residues" evidence="1">
    <location>
        <begin position="238"/>
        <end position="260"/>
    </location>
</feature>
<feature type="compositionally biased region" description="Low complexity" evidence="1">
    <location>
        <begin position="828"/>
        <end position="855"/>
    </location>
</feature>
<feature type="compositionally biased region" description="Low complexity" evidence="1">
    <location>
        <begin position="153"/>
        <end position="173"/>
    </location>
</feature>
<keyword evidence="3" id="KW-1185">Reference proteome</keyword>
<gene>
    <name evidence="2" type="ORF">Ocin01_13042</name>
</gene>
<feature type="region of interest" description="Disordered" evidence="1">
    <location>
        <begin position="651"/>
        <end position="770"/>
    </location>
</feature>
<feature type="compositionally biased region" description="Acidic residues" evidence="1">
    <location>
        <begin position="1185"/>
        <end position="1199"/>
    </location>
</feature>
<comment type="caution">
    <text evidence="2">The sequence shown here is derived from an EMBL/GenBank/DDBJ whole genome shotgun (WGS) entry which is preliminary data.</text>
</comment>
<feature type="compositionally biased region" description="Low complexity" evidence="1">
    <location>
        <begin position="710"/>
        <end position="720"/>
    </location>
</feature>
<feature type="compositionally biased region" description="Low complexity" evidence="1">
    <location>
        <begin position="876"/>
        <end position="908"/>
    </location>
</feature>
<feature type="compositionally biased region" description="Polar residues" evidence="1">
    <location>
        <begin position="1225"/>
        <end position="1245"/>
    </location>
</feature>
<feature type="compositionally biased region" description="Low complexity" evidence="1">
    <location>
        <begin position="918"/>
        <end position="929"/>
    </location>
</feature>
<feature type="compositionally biased region" description="Basic and acidic residues" evidence="1">
    <location>
        <begin position="698"/>
        <end position="707"/>
    </location>
</feature>
<protein>
    <submittedName>
        <fullName evidence="2">Uncharacterized protein</fullName>
    </submittedName>
</protein>
<dbReference type="Proteomes" id="UP000094527">
    <property type="component" value="Unassembled WGS sequence"/>
</dbReference>
<feature type="region of interest" description="Disordered" evidence="1">
    <location>
        <begin position="825"/>
        <end position="957"/>
    </location>
</feature>
<feature type="compositionally biased region" description="Low complexity" evidence="1">
    <location>
        <begin position="285"/>
        <end position="313"/>
    </location>
</feature>
<proteinExistence type="predicted"/>
<feature type="region of interest" description="Disordered" evidence="1">
    <location>
        <begin position="70"/>
        <end position="314"/>
    </location>
</feature>
<feature type="compositionally biased region" description="Polar residues" evidence="1">
    <location>
        <begin position="758"/>
        <end position="768"/>
    </location>
</feature>
<feature type="compositionally biased region" description="Low complexity" evidence="1">
    <location>
        <begin position="731"/>
        <end position="757"/>
    </location>
</feature>
<feature type="non-terminal residue" evidence="2">
    <location>
        <position position="1265"/>
    </location>
</feature>
<name>A0A1D2ML66_ORCCI</name>
<feature type="compositionally biased region" description="Low complexity" evidence="1">
    <location>
        <begin position="70"/>
        <end position="85"/>
    </location>
</feature>
<dbReference type="AlphaFoldDB" id="A0A1D2ML66"/>
<feature type="compositionally biased region" description="Basic and acidic residues" evidence="1">
    <location>
        <begin position="651"/>
        <end position="666"/>
    </location>
</feature>
<sequence length="1265" mass="134454">MSSYKGTYNSWRGGADREWGHFPLHHHPLLLVWVPALRQNIMGLLVSSLWSLRQPDSFFKSLKESSYTSSLTDRSSSSLDTRGTTPTNRFSALSARLKEPIDRPSTTSNTASSYGTGKSSLSTSDRFSKDKPSSLSSYGVGGSAVNSLTSRFGPNSASSGTTSSNTTTEPANSGTFRPSGTSGYIRSGRDTETQRFRGSNSFLDETDRDSKNATNPNNPRETKRLSGSTLSLGSTGTSKEHPWQVKELKEEQRKEKEKEGTPPVQNKLTASTGLGDRDRDRERATGNSAGTGSSSSSSGSTLLTTGSPSGLSSYKPYTPRTLLSTEIKPLTAPTSSSSLRASARFGLKSGTSLTHYSASLPTASTLKAAAILTEEAKKQLSKNHYQYHKEKQEQYREIEEVTSWTSRGTCTILDTADDDTDMAADDISLDEETSFSPRTFNPRYEGVLKHKGVQTEEEPKSKYAGLTSIPRPPLGLGFSSPFTAVMNRFNAEKAAKANASGGDSPNATGVPPPTSTPGFDLINRRGSLKKVSNSSESGNNSKDLKTGKSVSYTPSNSTDQSSRSSLPSRQTSPASRRNSFSNKSRADGEDVVTNNCKNNSEATVTAAAASTKKLPTKASSPPATTTLNAGGLVVNLANKEYVRKSVLNVGETKEDEERKQEGETSRVTKSAMTSNDTRDEDNERSSNNTRSALLSGGNKRDSTRRPPTDPNKSSNNSTTNQQVNRSISRISSQYNLNNNSSSANSSRASSPSPAGNAVTGNNSGTNSAAGAPSVLQRIKSVKNVNPLRKLSLENSAASDSDSSVTSSGRGIGATFAKLKKKLIGGGDNAASGTTTESNNNNSVSTNNNISNNAPNLVEKKGIVRRASAAGSGGGTTSSSTASSRSGSVERSQNASASAVSNPPSSLKKGLSKSETKSSLRTSPSSTSSSDSERKKKGSVSIQTPEEAEAKALSNSELPYNMVQQQEDDGTEEPKQTPFFLRMMSDTPWVRKCQSGEIPWWMASSNSDVPGALGRNSSRSVIKVPTTKDIVEEIAANHPIITSKPNMDDDDSSSELSDIECDDDALDKMTRPLGERTSPDGREIPAMGLVDGMPKGETPFIGTLRNIDDILGFLPANLLAPSPSPAPPTPTPASAALQEAMDELVEAQRKLQLVGQAANDDDDSDSESSSSELSEPDPFDIKPKDADEEDSESSSDEEDDRSTGTSSSFEEVDPASITIPVPARARSQSLASTSQKSDGKSKQTAIENMEAALDTSGLIPQSQREQ</sequence>
<feature type="compositionally biased region" description="Polar residues" evidence="1">
    <location>
        <begin position="104"/>
        <end position="125"/>
    </location>
</feature>
<evidence type="ECO:0000256" key="1">
    <source>
        <dbReference type="SAM" id="MobiDB-lite"/>
    </source>
</evidence>
<evidence type="ECO:0000313" key="2">
    <source>
        <dbReference type="EMBL" id="ODM93631.1"/>
    </source>
</evidence>
<feature type="compositionally biased region" description="Polar residues" evidence="1">
    <location>
        <begin position="574"/>
        <end position="583"/>
    </location>
</feature>
<feature type="compositionally biased region" description="Polar residues" evidence="1">
    <location>
        <begin position="530"/>
        <end position="541"/>
    </location>
</feature>
<feature type="compositionally biased region" description="Polar residues" evidence="1">
    <location>
        <begin position="263"/>
        <end position="272"/>
    </location>
</feature>
<dbReference type="EMBL" id="LJIJ01000941">
    <property type="protein sequence ID" value="ODM93631.1"/>
    <property type="molecule type" value="Genomic_DNA"/>
</dbReference>
<feature type="compositionally biased region" description="Basic and acidic residues" evidence="1">
    <location>
        <begin position="275"/>
        <end position="284"/>
    </location>
</feature>
<feature type="compositionally biased region" description="Low complexity" evidence="1">
    <location>
        <begin position="602"/>
        <end position="626"/>
    </location>
</feature>
<reference evidence="2 3" key="1">
    <citation type="journal article" date="2016" name="Genome Biol. Evol.">
        <title>Gene Family Evolution Reflects Adaptation to Soil Environmental Stressors in the Genome of the Collembolan Orchesella cincta.</title>
        <authorList>
            <person name="Faddeeva-Vakhrusheva A."/>
            <person name="Derks M.F."/>
            <person name="Anvar S.Y."/>
            <person name="Agamennone V."/>
            <person name="Suring W."/>
            <person name="Smit S."/>
            <person name="van Straalen N.M."/>
            <person name="Roelofs D."/>
        </authorList>
    </citation>
    <scope>NUCLEOTIDE SEQUENCE [LARGE SCALE GENOMIC DNA]</scope>
    <source>
        <tissue evidence="2">Mixed pool</tissue>
    </source>
</reference>
<organism evidence="2 3">
    <name type="scientific">Orchesella cincta</name>
    <name type="common">Springtail</name>
    <name type="synonym">Podura cincta</name>
    <dbReference type="NCBI Taxonomy" id="48709"/>
    <lineage>
        <taxon>Eukaryota</taxon>
        <taxon>Metazoa</taxon>
        <taxon>Ecdysozoa</taxon>
        <taxon>Arthropoda</taxon>
        <taxon>Hexapoda</taxon>
        <taxon>Collembola</taxon>
        <taxon>Entomobryomorpha</taxon>
        <taxon>Entomobryoidea</taxon>
        <taxon>Orchesellidae</taxon>
        <taxon>Orchesellinae</taxon>
        <taxon>Orchesella</taxon>
    </lineage>
</organism>
<feature type="region of interest" description="Disordered" evidence="1">
    <location>
        <begin position="1145"/>
        <end position="1265"/>
    </location>
</feature>
<feature type="compositionally biased region" description="Polar residues" evidence="1">
    <location>
        <begin position="721"/>
        <end position="730"/>
    </location>
</feature>
<dbReference type="OrthoDB" id="9806920at2759"/>